<evidence type="ECO:0000313" key="2">
    <source>
        <dbReference type="EMBL" id="KNE58926.1"/>
    </source>
</evidence>
<dbReference type="EMBL" id="GG745333">
    <property type="protein sequence ID" value="KNE58926.1"/>
    <property type="molecule type" value="Genomic_DNA"/>
</dbReference>
<name>A0A0L0S918_ALLM3</name>
<dbReference type="AlphaFoldDB" id="A0A0L0S918"/>
<keyword evidence="3" id="KW-1185">Reference proteome</keyword>
<evidence type="ECO:0000256" key="1">
    <source>
        <dbReference type="SAM" id="MobiDB-lite"/>
    </source>
</evidence>
<organism evidence="2 3">
    <name type="scientific">Allomyces macrogynus (strain ATCC 38327)</name>
    <name type="common">Allomyces javanicus var. macrogynus</name>
    <dbReference type="NCBI Taxonomy" id="578462"/>
    <lineage>
        <taxon>Eukaryota</taxon>
        <taxon>Fungi</taxon>
        <taxon>Fungi incertae sedis</taxon>
        <taxon>Blastocladiomycota</taxon>
        <taxon>Blastocladiomycetes</taxon>
        <taxon>Blastocladiales</taxon>
        <taxon>Blastocladiaceae</taxon>
        <taxon>Allomyces</taxon>
    </lineage>
</organism>
<protein>
    <submittedName>
        <fullName evidence="2">Uncharacterized protein</fullName>
    </submittedName>
</protein>
<reference evidence="2 3" key="1">
    <citation type="submission" date="2009-11" db="EMBL/GenBank/DDBJ databases">
        <title>Annotation of Allomyces macrogynus ATCC 38327.</title>
        <authorList>
            <consortium name="The Broad Institute Genome Sequencing Platform"/>
            <person name="Russ C."/>
            <person name="Cuomo C."/>
            <person name="Burger G."/>
            <person name="Gray M.W."/>
            <person name="Holland P.W.H."/>
            <person name="King N."/>
            <person name="Lang F.B.F."/>
            <person name="Roger A.J."/>
            <person name="Ruiz-Trillo I."/>
            <person name="Young S.K."/>
            <person name="Zeng Q."/>
            <person name="Gargeya S."/>
            <person name="Fitzgerald M."/>
            <person name="Haas B."/>
            <person name="Abouelleil A."/>
            <person name="Alvarado L."/>
            <person name="Arachchi H.M."/>
            <person name="Berlin A."/>
            <person name="Chapman S.B."/>
            <person name="Gearin G."/>
            <person name="Goldberg J."/>
            <person name="Griggs A."/>
            <person name="Gujja S."/>
            <person name="Hansen M."/>
            <person name="Heiman D."/>
            <person name="Howarth C."/>
            <person name="Larimer J."/>
            <person name="Lui A."/>
            <person name="MacDonald P.J.P."/>
            <person name="McCowen C."/>
            <person name="Montmayeur A."/>
            <person name="Murphy C."/>
            <person name="Neiman D."/>
            <person name="Pearson M."/>
            <person name="Priest M."/>
            <person name="Roberts A."/>
            <person name="Saif S."/>
            <person name="Shea T."/>
            <person name="Sisk P."/>
            <person name="Stolte C."/>
            <person name="Sykes S."/>
            <person name="Wortman J."/>
            <person name="Nusbaum C."/>
            <person name="Birren B."/>
        </authorList>
    </citation>
    <scope>NUCLEOTIDE SEQUENCE [LARGE SCALE GENOMIC DNA]</scope>
    <source>
        <strain evidence="2 3">ATCC 38327</strain>
    </source>
</reference>
<feature type="compositionally biased region" description="Low complexity" evidence="1">
    <location>
        <begin position="96"/>
        <end position="119"/>
    </location>
</feature>
<feature type="region of interest" description="Disordered" evidence="1">
    <location>
        <begin position="68"/>
        <end position="137"/>
    </location>
</feature>
<dbReference type="Proteomes" id="UP000054350">
    <property type="component" value="Unassembled WGS sequence"/>
</dbReference>
<evidence type="ECO:0000313" key="3">
    <source>
        <dbReference type="Proteomes" id="UP000054350"/>
    </source>
</evidence>
<accession>A0A0L0S918</accession>
<sequence length="137" mass="15166">MAWDAPAVALAFIHIYSGWTPDQPTLPAQTPEDLHLFELAQYPQLKTLANAVNCKLISLLEEQSQELLQMPEEPVDDAPRPSKRRHFSKPGDHIDSATASTSTDITPPVSSAASDADSAALERWRRPEQEPVSPLWL</sequence>
<feature type="compositionally biased region" description="Basic and acidic residues" evidence="1">
    <location>
        <begin position="120"/>
        <end position="129"/>
    </location>
</feature>
<reference evidence="3" key="2">
    <citation type="submission" date="2009-11" db="EMBL/GenBank/DDBJ databases">
        <title>The Genome Sequence of Allomyces macrogynus strain ATCC 38327.</title>
        <authorList>
            <consortium name="The Broad Institute Genome Sequencing Platform"/>
            <person name="Russ C."/>
            <person name="Cuomo C."/>
            <person name="Shea T."/>
            <person name="Young S.K."/>
            <person name="Zeng Q."/>
            <person name="Koehrsen M."/>
            <person name="Haas B."/>
            <person name="Borodovsky M."/>
            <person name="Guigo R."/>
            <person name="Alvarado L."/>
            <person name="Berlin A."/>
            <person name="Borenstein D."/>
            <person name="Chen Z."/>
            <person name="Engels R."/>
            <person name="Freedman E."/>
            <person name="Gellesch M."/>
            <person name="Goldberg J."/>
            <person name="Griggs A."/>
            <person name="Gujja S."/>
            <person name="Heiman D."/>
            <person name="Hepburn T."/>
            <person name="Howarth C."/>
            <person name="Jen D."/>
            <person name="Larson L."/>
            <person name="Lewis B."/>
            <person name="Mehta T."/>
            <person name="Park D."/>
            <person name="Pearson M."/>
            <person name="Roberts A."/>
            <person name="Saif S."/>
            <person name="Shenoy N."/>
            <person name="Sisk P."/>
            <person name="Stolte C."/>
            <person name="Sykes S."/>
            <person name="Walk T."/>
            <person name="White J."/>
            <person name="Yandava C."/>
            <person name="Burger G."/>
            <person name="Gray M.W."/>
            <person name="Holland P.W.H."/>
            <person name="King N."/>
            <person name="Lang F.B.F."/>
            <person name="Roger A.J."/>
            <person name="Ruiz-Trillo I."/>
            <person name="Lander E."/>
            <person name="Nusbaum C."/>
        </authorList>
    </citation>
    <scope>NUCLEOTIDE SEQUENCE [LARGE SCALE GENOMIC DNA]</scope>
    <source>
        <strain evidence="3">ATCC 38327</strain>
    </source>
</reference>
<proteinExistence type="predicted"/>
<gene>
    <name evidence="2" type="ORF">AMAG_04460</name>
</gene>
<dbReference type="VEuPathDB" id="FungiDB:AMAG_04460"/>